<feature type="signal peptide" evidence="2">
    <location>
        <begin position="1"/>
        <end position="23"/>
    </location>
</feature>
<evidence type="ECO:0000256" key="2">
    <source>
        <dbReference type="SAM" id="SignalP"/>
    </source>
</evidence>
<feature type="chain" id="PRO_5018703452" evidence="2">
    <location>
        <begin position="24"/>
        <end position="117"/>
    </location>
</feature>
<protein>
    <submittedName>
        <fullName evidence="3">Glycine-rich cell wall protein</fullName>
    </submittedName>
</protein>
<feature type="compositionally biased region" description="Polar residues" evidence="1">
    <location>
        <begin position="72"/>
        <end position="117"/>
    </location>
</feature>
<accession>A0A3S4PYI4</accession>
<dbReference type="AlphaFoldDB" id="A0A3S4PYI4"/>
<sequence>MKKHTLFAVAALGLLFAGSTLLPGELSPVGSAYAKGGNGGGNGGGHGGGHGGGKGGSHGGNLGGHSSKGHGSATSGIASSRDSRGLSQASAISATTPGDHNSKGLSNAIGSSTKNDR</sequence>
<keyword evidence="2" id="KW-0732">Signal</keyword>
<organism evidence="3 4">
    <name type="scientific">Pseudomonas fluorescens</name>
    <dbReference type="NCBI Taxonomy" id="294"/>
    <lineage>
        <taxon>Bacteria</taxon>
        <taxon>Pseudomonadati</taxon>
        <taxon>Pseudomonadota</taxon>
        <taxon>Gammaproteobacteria</taxon>
        <taxon>Pseudomonadales</taxon>
        <taxon>Pseudomonadaceae</taxon>
        <taxon>Pseudomonas</taxon>
    </lineage>
</organism>
<evidence type="ECO:0000256" key="1">
    <source>
        <dbReference type="SAM" id="MobiDB-lite"/>
    </source>
</evidence>
<evidence type="ECO:0000313" key="4">
    <source>
        <dbReference type="Proteomes" id="UP000278078"/>
    </source>
</evidence>
<reference evidence="3 4" key="1">
    <citation type="submission" date="2018-12" db="EMBL/GenBank/DDBJ databases">
        <authorList>
            <consortium name="Pathogen Informatics"/>
        </authorList>
    </citation>
    <scope>NUCLEOTIDE SEQUENCE [LARGE SCALE GENOMIC DNA]</scope>
    <source>
        <strain evidence="3 4">NCTC10783</strain>
    </source>
</reference>
<dbReference type="Proteomes" id="UP000278078">
    <property type="component" value="Chromosome"/>
</dbReference>
<feature type="compositionally biased region" description="Gly residues" evidence="1">
    <location>
        <begin position="36"/>
        <end position="63"/>
    </location>
</feature>
<name>A0A3S4PYI4_PSEFL</name>
<gene>
    <name evidence="3" type="ORF">NCTC10783_02844</name>
</gene>
<dbReference type="EMBL" id="LR134300">
    <property type="protein sequence ID" value="VEE46969.1"/>
    <property type="molecule type" value="Genomic_DNA"/>
</dbReference>
<proteinExistence type="predicted"/>
<evidence type="ECO:0000313" key="3">
    <source>
        <dbReference type="EMBL" id="VEE46969.1"/>
    </source>
</evidence>
<feature type="region of interest" description="Disordered" evidence="1">
    <location>
        <begin position="27"/>
        <end position="117"/>
    </location>
</feature>